<keyword evidence="3" id="KW-1185">Reference proteome</keyword>
<name>A0A381J828_9CLOT</name>
<evidence type="ECO:0008006" key="4">
    <source>
        <dbReference type="Google" id="ProtNLM"/>
    </source>
</evidence>
<gene>
    <name evidence="2" type="ORF">NCTC9836_01603</name>
</gene>
<feature type="transmembrane region" description="Helical" evidence="1">
    <location>
        <begin position="12"/>
        <end position="30"/>
    </location>
</feature>
<dbReference type="EMBL" id="UFWZ01000001">
    <property type="protein sequence ID" value="SUY47275.1"/>
    <property type="molecule type" value="Genomic_DNA"/>
</dbReference>
<protein>
    <recommendedName>
        <fullName evidence="4">DUF4044 domain-containing protein</fullName>
    </recommendedName>
</protein>
<organism evidence="2 3">
    <name type="scientific">Clostridium putrefaciens</name>
    <dbReference type="NCBI Taxonomy" id="99675"/>
    <lineage>
        <taxon>Bacteria</taxon>
        <taxon>Bacillati</taxon>
        <taxon>Bacillota</taxon>
        <taxon>Clostridia</taxon>
        <taxon>Eubacteriales</taxon>
        <taxon>Clostridiaceae</taxon>
        <taxon>Clostridium</taxon>
    </lineage>
</organism>
<dbReference type="AlphaFoldDB" id="A0A381J828"/>
<evidence type="ECO:0000313" key="3">
    <source>
        <dbReference type="Proteomes" id="UP000254664"/>
    </source>
</evidence>
<accession>A0A381J828</accession>
<sequence>MKIKTREKIGKFLLGMIILIFLIGLLPVAFN</sequence>
<keyword evidence="1" id="KW-1133">Transmembrane helix</keyword>
<reference evidence="2 3" key="1">
    <citation type="submission" date="2018-06" db="EMBL/GenBank/DDBJ databases">
        <authorList>
            <consortium name="Pathogen Informatics"/>
            <person name="Doyle S."/>
        </authorList>
    </citation>
    <scope>NUCLEOTIDE SEQUENCE [LARGE SCALE GENOMIC DNA]</scope>
    <source>
        <strain evidence="2 3">NCTC9836</strain>
    </source>
</reference>
<evidence type="ECO:0000313" key="2">
    <source>
        <dbReference type="EMBL" id="SUY47275.1"/>
    </source>
</evidence>
<evidence type="ECO:0000256" key="1">
    <source>
        <dbReference type="SAM" id="Phobius"/>
    </source>
</evidence>
<proteinExistence type="predicted"/>
<keyword evidence="1" id="KW-0812">Transmembrane</keyword>
<dbReference type="Proteomes" id="UP000254664">
    <property type="component" value="Unassembled WGS sequence"/>
</dbReference>
<keyword evidence="1" id="KW-0472">Membrane</keyword>